<feature type="domain" description="EF-hand" evidence="3">
    <location>
        <begin position="130"/>
        <end position="165"/>
    </location>
</feature>
<dbReference type="PROSITE" id="PS50222">
    <property type="entry name" value="EF_HAND_2"/>
    <property type="match status" value="3"/>
</dbReference>
<dbReference type="CDD" id="cd00051">
    <property type="entry name" value="EFh"/>
    <property type="match status" value="1"/>
</dbReference>
<proteinExistence type="predicted"/>
<accession>A0ABP0GK60</accession>
<dbReference type="PROSITE" id="PS00018">
    <property type="entry name" value="EF_HAND_1"/>
    <property type="match status" value="1"/>
</dbReference>
<evidence type="ECO:0000256" key="2">
    <source>
        <dbReference type="ARBA" id="ARBA00022837"/>
    </source>
</evidence>
<dbReference type="InterPro" id="IPR050145">
    <property type="entry name" value="Centrin_CML-like"/>
</dbReference>
<keyword evidence="1" id="KW-0677">Repeat</keyword>
<dbReference type="SUPFAM" id="SSF47473">
    <property type="entry name" value="EF-hand"/>
    <property type="match status" value="1"/>
</dbReference>
<evidence type="ECO:0000256" key="1">
    <source>
        <dbReference type="ARBA" id="ARBA00022737"/>
    </source>
</evidence>
<comment type="caution">
    <text evidence="4">The sequence shown here is derived from an EMBL/GenBank/DDBJ whole genome shotgun (WGS) entry which is preliminary data.</text>
</comment>
<dbReference type="Gene3D" id="1.10.238.10">
    <property type="entry name" value="EF-hand"/>
    <property type="match status" value="2"/>
</dbReference>
<feature type="domain" description="EF-hand" evidence="3">
    <location>
        <begin position="166"/>
        <end position="201"/>
    </location>
</feature>
<sequence>MWRGCPKKLCYRLLFIVLVCFKKVNVYQKLYAIKSLFQIKVRDRSFFIMAPVEETFDQPETEIDALFRLFDQKQIGVVGIEELRAIFHSTKHYATNSELNAIIKEINKNENDVITVQDFQEYAQMELERCPDDVIRNAFEVFDSDGDGYISKEDLRNLISNLLSPPTDEELNHLLDEADRKAEGRIDFEDFVNALSVGTQLLHSAWKVYANMFDMH</sequence>
<organism evidence="4 5">
    <name type="scientific">Clavelina lepadiformis</name>
    <name type="common">Light-bulb sea squirt</name>
    <name type="synonym">Ascidia lepadiformis</name>
    <dbReference type="NCBI Taxonomy" id="159417"/>
    <lineage>
        <taxon>Eukaryota</taxon>
        <taxon>Metazoa</taxon>
        <taxon>Chordata</taxon>
        <taxon>Tunicata</taxon>
        <taxon>Ascidiacea</taxon>
        <taxon>Aplousobranchia</taxon>
        <taxon>Clavelinidae</taxon>
        <taxon>Clavelina</taxon>
    </lineage>
</organism>
<dbReference type="InterPro" id="IPR018247">
    <property type="entry name" value="EF_Hand_1_Ca_BS"/>
</dbReference>
<keyword evidence="2" id="KW-0106">Calcium</keyword>
<dbReference type="EMBL" id="CAWYQH010000119">
    <property type="protein sequence ID" value="CAK8691368.1"/>
    <property type="molecule type" value="Genomic_DNA"/>
</dbReference>
<dbReference type="PANTHER" id="PTHR23050">
    <property type="entry name" value="CALCIUM BINDING PROTEIN"/>
    <property type="match status" value="1"/>
</dbReference>
<protein>
    <recommendedName>
        <fullName evidence="3">EF-hand domain-containing protein</fullName>
    </recommendedName>
</protein>
<evidence type="ECO:0000259" key="3">
    <source>
        <dbReference type="PROSITE" id="PS50222"/>
    </source>
</evidence>
<reference evidence="4 5" key="1">
    <citation type="submission" date="2024-02" db="EMBL/GenBank/DDBJ databases">
        <authorList>
            <person name="Daric V."/>
            <person name="Darras S."/>
        </authorList>
    </citation>
    <scope>NUCLEOTIDE SEQUENCE [LARGE SCALE GENOMIC DNA]</scope>
</reference>
<evidence type="ECO:0000313" key="5">
    <source>
        <dbReference type="Proteomes" id="UP001642483"/>
    </source>
</evidence>
<dbReference type="InterPro" id="IPR011992">
    <property type="entry name" value="EF-hand-dom_pair"/>
</dbReference>
<keyword evidence="5" id="KW-1185">Reference proteome</keyword>
<dbReference type="Pfam" id="PF13499">
    <property type="entry name" value="EF-hand_7"/>
    <property type="match status" value="2"/>
</dbReference>
<name>A0ABP0GK60_CLALP</name>
<feature type="domain" description="EF-hand" evidence="3">
    <location>
        <begin position="58"/>
        <end position="93"/>
    </location>
</feature>
<dbReference type="Proteomes" id="UP001642483">
    <property type="component" value="Unassembled WGS sequence"/>
</dbReference>
<gene>
    <name evidence="4" type="ORF">CVLEPA_LOCUS23931</name>
</gene>
<evidence type="ECO:0000313" key="4">
    <source>
        <dbReference type="EMBL" id="CAK8691368.1"/>
    </source>
</evidence>
<dbReference type="SMART" id="SM00054">
    <property type="entry name" value="EFh"/>
    <property type="match status" value="4"/>
</dbReference>
<dbReference type="InterPro" id="IPR002048">
    <property type="entry name" value="EF_hand_dom"/>
</dbReference>